<sequence>MMFLIQTINLDRNCLGLATGHLVHDLSSDLFQNYIER</sequence>
<reference evidence="1 2" key="1">
    <citation type="submission" date="2019-04" db="EMBL/GenBank/DDBJ databases">
        <title>A novel phosphate-accumulating bacterium identified in bioreactor for phosphate removal from wastewater.</title>
        <authorList>
            <person name="Kotlyarov R.Y."/>
            <person name="Beletsky A.V."/>
            <person name="Kallistova A.Y."/>
            <person name="Dorofeev A.G."/>
            <person name="Nikolaev Y.Y."/>
            <person name="Pimenov N.V."/>
            <person name="Ravin N.V."/>
            <person name="Mardanov A.V."/>
        </authorList>
    </citation>
    <scope>NUCLEOTIDE SEQUENCE [LARGE SCALE GENOMIC DNA]</scope>
    <source>
        <strain evidence="1 2">Bin19</strain>
    </source>
</reference>
<organism evidence="1 2">
    <name type="scientific">Candidatus Accumulibacter phosphatis</name>
    <dbReference type="NCBI Taxonomy" id="327160"/>
    <lineage>
        <taxon>Bacteria</taxon>
        <taxon>Pseudomonadati</taxon>
        <taxon>Pseudomonadota</taxon>
        <taxon>Betaproteobacteria</taxon>
        <taxon>Candidatus Accumulibacter</taxon>
    </lineage>
</organism>
<keyword evidence="2" id="KW-1185">Reference proteome</keyword>
<evidence type="ECO:0000313" key="2">
    <source>
        <dbReference type="Proteomes" id="UP000306324"/>
    </source>
</evidence>
<name>A0A5S4EQF4_9PROT</name>
<gene>
    <name evidence="1" type="ORF">ACCUM_2931</name>
</gene>
<dbReference type="EMBL" id="SWAD01000021">
    <property type="protein sequence ID" value="TMQ77612.1"/>
    <property type="molecule type" value="Genomic_DNA"/>
</dbReference>
<protein>
    <submittedName>
        <fullName evidence="1">Uncharacterized protein</fullName>
    </submittedName>
</protein>
<dbReference type="Proteomes" id="UP000306324">
    <property type="component" value="Unassembled WGS sequence"/>
</dbReference>
<evidence type="ECO:0000313" key="1">
    <source>
        <dbReference type="EMBL" id="TMQ77612.1"/>
    </source>
</evidence>
<proteinExistence type="predicted"/>
<dbReference type="AlphaFoldDB" id="A0A5S4EQF4"/>
<comment type="caution">
    <text evidence="1">The sequence shown here is derived from an EMBL/GenBank/DDBJ whole genome shotgun (WGS) entry which is preliminary data.</text>
</comment>
<accession>A0A5S4EQF4</accession>